<name>A0A9X1H6V9_9FLAO</name>
<gene>
    <name evidence="1" type="ORF">K6T82_02045</name>
</gene>
<dbReference type="EMBL" id="JAINUY010000001">
    <property type="protein sequence ID" value="MBZ4033530.1"/>
    <property type="molecule type" value="Genomic_DNA"/>
</dbReference>
<organism evidence="1 2">
    <name type="scientific">Flavobacterium potami</name>
    <dbReference type="NCBI Taxonomy" id="2872310"/>
    <lineage>
        <taxon>Bacteria</taxon>
        <taxon>Pseudomonadati</taxon>
        <taxon>Bacteroidota</taxon>
        <taxon>Flavobacteriia</taxon>
        <taxon>Flavobacteriales</taxon>
        <taxon>Flavobacteriaceae</taxon>
        <taxon>Flavobacterium</taxon>
    </lineage>
</organism>
<dbReference type="RefSeq" id="WP_223704350.1">
    <property type="nucleotide sequence ID" value="NZ_JAINUY010000001.1"/>
</dbReference>
<proteinExistence type="predicted"/>
<protein>
    <submittedName>
        <fullName evidence="1">Uncharacterized protein</fullName>
    </submittedName>
</protein>
<comment type="caution">
    <text evidence="1">The sequence shown here is derived from an EMBL/GenBank/DDBJ whole genome shotgun (WGS) entry which is preliminary data.</text>
</comment>
<evidence type="ECO:0000313" key="1">
    <source>
        <dbReference type="EMBL" id="MBZ4033530.1"/>
    </source>
</evidence>
<accession>A0A9X1H6V9</accession>
<evidence type="ECO:0000313" key="2">
    <source>
        <dbReference type="Proteomes" id="UP001139366"/>
    </source>
</evidence>
<sequence>MTRMRIVEGTSTIITKGDHYMYSEGNITFNAGGFIEENASQHTYGRPIDAPVFEIFPRILYLNGHFYNEDGTFEGKVNEVENEGSVEDVYTCKGKSIQKDKSGNDFMTYNGIEALKIKNELFLRIAGLAYSESGFSLDVIKSIPFIVMNHHRQLTTSNVKIYKNDWFLDNTLFKMRNRWSDYRYAHEFHYGAQGNAAFREFLDIELNENIDFDKNSQGRNNNSKIKTAIEYTINAVQYLNKEYVGEDISNGGIGWQGADILNNKNWKNWLYIHPEHKKNAFKNWTNSYILEKSIFESISVFKGSFGTTIIYKSTEFSFKNSSIGNI</sequence>
<dbReference type="Proteomes" id="UP001139366">
    <property type="component" value="Unassembled WGS sequence"/>
</dbReference>
<reference evidence="1 2" key="1">
    <citation type="journal article" date="2023" name="Antonie Van Leeuwenhoek">
        <title>Flavobacterium potami sp. nov., a multi-metal resistance genes harbouring bacterium isolated from shallow river silt.</title>
        <authorList>
            <person name="Li S."/>
            <person name="Mao S."/>
            <person name="Mu W."/>
            <person name="Guo B."/>
            <person name="Li C."/>
            <person name="Zhu Q."/>
            <person name="Hou X."/>
            <person name="Zhao Y."/>
            <person name="Wei S."/>
            <person name="Liu H."/>
            <person name="Liu A."/>
        </authorList>
    </citation>
    <scope>NUCLEOTIDE SEQUENCE [LARGE SCALE GENOMIC DNA]</scope>
    <source>
        <strain evidence="1 2">17A</strain>
    </source>
</reference>
<keyword evidence="2" id="KW-1185">Reference proteome</keyword>
<dbReference type="AlphaFoldDB" id="A0A9X1H6V9"/>